<dbReference type="GO" id="GO:0003779">
    <property type="term" value="F:actin binding"/>
    <property type="evidence" value="ECO:0007669"/>
    <property type="project" value="InterPro"/>
</dbReference>
<dbReference type="GO" id="GO:0019933">
    <property type="term" value="P:cAMP-mediated signaling"/>
    <property type="evidence" value="ECO:0007669"/>
    <property type="project" value="TreeGrafter"/>
</dbReference>
<dbReference type="Gene3D" id="2.160.20.70">
    <property type="match status" value="1"/>
</dbReference>
<feature type="domain" description="C-CAP/cofactor C-like" evidence="3">
    <location>
        <begin position="101"/>
        <end position="248"/>
    </location>
</feature>
<comment type="caution">
    <text evidence="4">The sequence shown here is derived from an EMBL/GenBank/DDBJ whole genome shotgun (WGS) entry which is preliminary data.</text>
</comment>
<dbReference type="AlphaFoldDB" id="A0A836FN97"/>
<sequence>MPVPPPPPPPPPLPPPPPPATNSGASSASIGGAAAALFAEICESGENIASRLRHVTEDQKSYKQKIQHGEVDMSELVSKKAAAEERRLAQRQNERTTGGEATQQPVLVLEGNKRWVVKYQVGSPAKQLQLELDKAEMRHAVRIENCQHAYITIANKVNSVSIVNCTKVQVALQVIVSSLEVLSCVDVDVQVAQAAPTIDIEQSTSVNVYLLNKDEARNTEIVTACSSTVNVLFPSEKDDDMVECAIPEQFVTRIVPDGKGDYKLSTRPSESF</sequence>
<proteinExistence type="inferred from homology"/>
<reference evidence="4 5" key="1">
    <citation type="submission" date="2021-02" db="EMBL/GenBank/DDBJ databases">
        <title>Leishmania (Mundinia) enrietti genome sequencing and assembly.</title>
        <authorList>
            <person name="Almutairi H."/>
            <person name="Gatherer D."/>
        </authorList>
    </citation>
    <scope>NUCLEOTIDE SEQUENCE [LARGE SCALE GENOMIC DNA]</scope>
    <source>
        <strain evidence="4">CUR178</strain>
    </source>
</reference>
<comment type="similarity">
    <text evidence="1">Belongs to the CAP family.</text>
</comment>
<dbReference type="RefSeq" id="XP_067688481.1">
    <property type="nucleotide sequence ID" value="XM_067832378.1"/>
</dbReference>
<evidence type="ECO:0000313" key="5">
    <source>
        <dbReference type="Proteomes" id="UP000674179"/>
    </source>
</evidence>
<evidence type="ECO:0000313" key="4">
    <source>
        <dbReference type="EMBL" id="KAG5465882.1"/>
    </source>
</evidence>
<dbReference type="InterPro" id="IPR006599">
    <property type="entry name" value="CARP_motif"/>
</dbReference>
<dbReference type="GO" id="GO:0007015">
    <property type="term" value="P:actin filament organization"/>
    <property type="evidence" value="ECO:0007669"/>
    <property type="project" value="TreeGrafter"/>
</dbReference>
<dbReference type="SMART" id="SM00673">
    <property type="entry name" value="CARP"/>
    <property type="match status" value="2"/>
</dbReference>
<evidence type="ECO:0000256" key="2">
    <source>
        <dbReference type="SAM" id="MobiDB-lite"/>
    </source>
</evidence>
<dbReference type="InterPro" id="IPR001837">
    <property type="entry name" value="Adenylate_cyclase-assoc_CAP"/>
</dbReference>
<gene>
    <name evidence="4" type="ORF">CUR178_00597</name>
</gene>
<feature type="region of interest" description="Disordered" evidence="2">
    <location>
        <begin position="1"/>
        <end position="30"/>
    </location>
</feature>
<dbReference type="InterPro" id="IPR016098">
    <property type="entry name" value="CAP/MinC_C"/>
</dbReference>
<evidence type="ECO:0000256" key="1">
    <source>
        <dbReference type="ARBA" id="ARBA00007659"/>
    </source>
</evidence>
<feature type="compositionally biased region" description="Pro residues" evidence="2">
    <location>
        <begin position="1"/>
        <end position="20"/>
    </location>
</feature>
<dbReference type="EMBL" id="JAFHKP010000036">
    <property type="protein sequence ID" value="KAG5465882.1"/>
    <property type="molecule type" value="Genomic_DNA"/>
</dbReference>
<organism evidence="4 5">
    <name type="scientific">Leishmania enriettii</name>
    <dbReference type="NCBI Taxonomy" id="5663"/>
    <lineage>
        <taxon>Eukaryota</taxon>
        <taxon>Discoba</taxon>
        <taxon>Euglenozoa</taxon>
        <taxon>Kinetoplastea</taxon>
        <taxon>Metakinetoplastina</taxon>
        <taxon>Trypanosomatida</taxon>
        <taxon>Trypanosomatidae</taxon>
        <taxon>Leishmaniinae</taxon>
        <taxon>Leishmania</taxon>
    </lineage>
</organism>
<dbReference type="OrthoDB" id="1601at2759"/>
<dbReference type="Proteomes" id="UP000674179">
    <property type="component" value="Chromosome 36"/>
</dbReference>
<dbReference type="KEGG" id="lenr:94167888"/>
<dbReference type="InterPro" id="IPR017901">
    <property type="entry name" value="C-CAP_CF_C-like"/>
</dbReference>
<dbReference type="PANTHER" id="PTHR10652">
    <property type="entry name" value="ADENYLYL CYCLASE-ASSOCIATED PROTEIN"/>
    <property type="match status" value="1"/>
</dbReference>
<dbReference type="GeneID" id="94167888"/>
<dbReference type="PANTHER" id="PTHR10652:SF0">
    <property type="entry name" value="ADENYLYL CYCLASE-ASSOCIATED PROTEIN"/>
    <property type="match status" value="1"/>
</dbReference>
<dbReference type="InterPro" id="IPR036223">
    <property type="entry name" value="CAP_C_sf"/>
</dbReference>
<accession>A0A836FN97</accession>
<name>A0A836FN97_LEIEN</name>
<dbReference type="InterPro" id="IPR013912">
    <property type="entry name" value="Adenylate_cyclase-assoc_CAP_C"/>
</dbReference>
<evidence type="ECO:0000259" key="3">
    <source>
        <dbReference type="PROSITE" id="PS51329"/>
    </source>
</evidence>
<dbReference type="PROSITE" id="PS51329">
    <property type="entry name" value="C_CAP_COFACTOR_C"/>
    <property type="match status" value="1"/>
</dbReference>
<dbReference type="SUPFAM" id="SSF69340">
    <property type="entry name" value="C-terminal domain of adenylylcyclase associated protein"/>
    <property type="match status" value="1"/>
</dbReference>
<dbReference type="GO" id="GO:0008179">
    <property type="term" value="F:adenylate cyclase binding"/>
    <property type="evidence" value="ECO:0007669"/>
    <property type="project" value="TreeGrafter"/>
</dbReference>
<keyword evidence="5" id="KW-1185">Reference proteome</keyword>
<protein>
    <recommendedName>
        <fullName evidence="3">C-CAP/cofactor C-like domain-containing protein</fullName>
    </recommendedName>
</protein>
<dbReference type="Pfam" id="PF08603">
    <property type="entry name" value="CAP_C"/>
    <property type="match status" value="1"/>
</dbReference>
<dbReference type="GO" id="GO:0005737">
    <property type="term" value="C:cytoplasm"/>
    <property type="evidence" value="ECO:0007669"/>
    <property type="project" value="TreeGrafter"/>
</dbReference>